<feature type="region of interest" description="Disordered" evidence="1">
    <location>
        <begin position="38"/>
        <end position="78"/>
    </location>
</feature>
<dbReference type="EMBL" id="QGKV02000299">
    <property type="protein sequence ID" value="KAF3591773.1"/>
    <property type="molecule type" value="Genomic_DNA"/>
</dbReference>
<proteinExistence type="predicted"/>
<sequence length="176" mass="19836">MPSSTRSNKKTQLLFSPDPASLERSILKEARSSSIDNSAFSSLDFGQPPSTQTHVPSTDTRSLPSTKDTHLPSTDIFHPTSIDTSVRTSFDTEPRDMIATLILLRDERGYLHDREGHLRNAAVVKEEKLQEADFEVMKLLLQVIVYNLWCERNARIFQGTSMSPPAFFRVIDQANV</sequence>
<name>A0ABQ7E5I0_BRACR</name>
<keyword evidence="3" id="KW-1185">Reference proteome</keyword>
<organism evidence="2 3">
    <name type="scientific">Brassica cretica</name>
    <name type="common">Mustard</name>
    <dbReference type="NCBI Taxonomy" id="69181"/>
    <lineage>
        <taxon>Eukaryota</taxon>
        <taxon>Viridiplantae</taxon>
        <taxon>Streptophyta</taxon>
        <taxon>Embryophyta</taxon>
        <taxon>Tracheophyta</taxon>
        <taxon>Spermatophyta</taxon>
        <taxon>Magnoliopsida</taxon>
        <taxon>eudicotyledons</taxon>
        <taxon>Gunneridae</taxon>
        <taxon>Pentapetalae</taxon>
        <taxon>rosids</taxon>
        <taxon>malvids</taxon>
        <taxon>Brassicales</taxon>
        <taxon>Brassicaceae</taxon>
        <taxon>Brassiceae</taxon>
        <taxon>Brassica</taxon>
    </lineage>
</organism>
<accession>A0ABQ7E5I0</accession>
<comment type="caution">
    <text evidence="2">The sequence shown here is derived from an EMBL/GenBank/DDBJ whole genome shotgun (WGS) entry which is preliminary data.</text>
</comment>
<feature type="compositionally biased region" description="Polar residues" evidence="1">
    <location>
        <begin position="1"/>
        <end position="14"/>
    </location>
</feature>
<gene>
    <name evidence="2" type="ORF">DY000_02020965</name>
</gene>
<feature type="region of interest" description="Disordered" evidence="1">
    <location>
        <begin position="1"/>
        <end position="21"/>
    </location>
</feature>
<evidence type="ECO:0000313" key="3">
    <source>
        <dbReference type="Proteomes" id="UP000266723"/>
    </source>
</evidence>
<feature type="compositionally biased region" description="Polar residues" evidence="1">
    <location>
        <begin position="48"/>
        <end position="66"/>
    </location>
</feature>
<dbReference type="Proteomes" id="UP000266723">
    <property type="component" value="Unassembled WGS sequence"/>
</dbReference>
<reference evidence="2 3" key="1">
    <citation type="journal article" date="2020" name="BMC Genomics">
        <title>Intraspecific diversification of the crop wild relative Brassica cretica Lam. using demographic model selection.</title>
        <authorList>
            <person name="Kioukis A."/>
            <person name="Michalopoulou V.A."/>
            <person name="Briers L."/>
            <person name="Pirintsos S."/>
            <person name="Studholme D.J."/>
            <person name="Pavlidis P."/>
            <person name="Sarris P.F."/>
        </authorList>
    </citation>
    <scope>NUCLEOTIDE SEQUENCE [LARGE SCALE GENOMIC DNA]</scope>
    <source>
        <strain evidence="3">cv. PFS-1207/04</strain>
    </source>
</reference>
<evidence type="ECO:0000256" key="1">
    <source>
        <dbReference type="SAM" id="MobiDB-lite"/>
    </source>
</evidence>
<protein>
    <submittedName>
        <fullName evidence="2">Uncharacterized protein</fullName>
    </submittedName>
</protein>
<evidence type="ECO:0000313" key="2">
    <source>
        <dbReference type="EMBL" id="KAF3591773.1"/>
    </source>
</evidence>